<evidence type="ECO:0000256" key="4">
    <source>
        <dbReference type="ARBA" id="ARBA00016244"/>
    </source>
</evidence>
<comment type="caution">
    <text evidence="10">The sequence shown here is derived from an EMBL/GenBank/DDBJ whole genome shotgun (WGS) entry which is preliminary data.</text>
</comment>
<keyword evidence="6" id="KW-0975">Bacterial flagellum</keyword>
<sequence length="631" mass="65458">MSLFNIGLSGLNTAQNALTTVGHNMSNAATTGYTRQNTIIASAGGISTGVGFFGQGSNTTTVMRVYDQFLTGQLRGAESASAELAAYADQIAGIDTLLADQKGGISPLMQKFFAAVQAVADKPGDTAVRQGMLNAAESLAGQMRAAATYFQQQQEGINDQLKSSVTQINAYARQIASLNSEIVRAQGSSGGQPANDLLDQRDQLVSELNKLVGAKVVVQDSGTYNVFIGNGQPLVVGASSYDLKAVQSEADSSRIAIAYTLPDGSAIEMEDSIFHGGTIGGLMKYRSESLDGAQNAIGRIALTLTQTFNEQHRLGMDLNGAIGEDLFAVGSPVVIGNRSNTGTGTLTVNIADAGALATSDYTLSFDGSNYSILRMSDNKVMASGTGPTFTVDGVEMTVGGTMNAGDSFQIQPTRNVAASMELLISDPAKVAAASPVLAETSAANIGKGTVKVSNIDAPFTVPPSKITATFDGTTYTFEDADGNPVVPDDGPTANGTAVEYTFDGVTVSFDGTPKAGDQFTIGSNAGGTSDNGNALMLAKLQTAKTINGTSSFNDAYGQLINNVGSRAKSVDIQQTSQDSVTTQIRTAQQGVSGVNMDEETVSLLRYQQLYQASAQVIQTASSLFDTIIAIA</sequence>
<dbReference type="GO" id="GO:0044780">
    <property type="term" value="P:bacterial-type flagellum assembly"/>
    <property type="evidence" value="ECO:0007669"/>
    <property type="project" value="InterPro"/>
</dbReference>
<dbReference type="AlphaFoldDB" id="A0A562BG33"/>
<dbReference type="GO" id="GO:0005576">
    <property type="term" value="C:extracellular region"/>
    <property type="evidence" value="ECO:0007669"/>
    <property type="project" value="UniProtKB-SubCell"/>
</dbReference>
<gene>
    <name evidence="10" type="ORF">L602_002900000270</name>
</gene>
<proteinExistence type="inferred from homology"/>
<accession>A0A562BG33</accession>
<dbReference type="Pfam" id="PF21158">
    <property type="entry name" value="flgK_1st_1"/>
    <property type="match status" value="1"/>
</dbReference>
<dbReference type="Proteomes" id="UP000318141">
    <property type="component" value="Unassembled WGS sequence"/>
</dbReference>
<evidence type="ECO:0000313" key="11">
    <source>
        <dbReference type="Proteomes" id="UP000318141"/>
    </source>
</evidence>
<dbReference type="EMBL" id="VLJN01000022">
    <property type="protein sequence ID" value="TWG84088.1"/>
    <property type="molecule type" value="Genomic_DNA"/>
</dbReference>
<feature type="domain" description="Flagellar basal-body/hook protein C-terminal" evidence="7">
    <location>
        <begin position="592"/>
        <end position="629"/>
    </location>
</feature>
<dbReference type="PRINTS" id="PR01005">
    <property type="entry name" value="FLGHOOKAP1"/>
</dbReference>
<evidence type="ECO:0000256" key="2">
    <source>
        <dbReference type="ARBA" id="ARBA00004613"/>
    </source>
</evidence>
<dbReference type="PANTHER" id="PTHR30033:SF1">
    <property type="entry name" value="FLAGELLAR HOOK-ASSOCIATED PROTEIN 1"/>
    <property type="match status" value="1"/>
</dbReference>
<protein>
    <recommendedName>
        <fullName evidence="4">Flagellar hook-associated protein 1</fullName>
    </recommendedName>
</protein>
<comment type="similarity">
    <text evidence="3">Belongs to the flagella basal body rod proteins family.</text>
</comment>
<dbReference type="GO" id="GO:0009424">
    <property type="term" value="C:bacterial-type flagellum hook"/>
    <property type="evidence" value="ECO:0007669"/>
    <property type="project" value="InterPro"/>
</dbReference>
<keyword evidence="5" id="KW-0964">Secreted</keyword>
<dbReference type="InterPro" id="IPR002371">
    <property type="entry name" value="FlgK"/>
</dbReference>
<dbReference type="SUPFAM" id="SSF64518">
    <property type="entry name" value="Phase 1 flagellin"/>
    <property type="match status" value="2"/>
</dbReference>
<evidence type="ECO:0000259" key="7">
    <source>
        <dbReference type="Pfam" id="PF06429"/>
    </source>
</evidence>
<dbReference type="InterPro" id="IPR049119">
    <property type="entry name" value="FlgK_D2-like"/>
</dbReference>
<keyword evidence="10" id="KW-0282">Flagellum</keyword>
<organism evidence="10 11">
    <name type="scientific">Cupriavidus gilardii J11</name>
    <dbReference type="NCBI Taxonomy" id="936133"/>
    <lineage>
        <taxon>Bacteria</taxon>
        <taxon>Pseudomonadati</taxon>
        <taxon>Pseudomonadota</taxon>
        <taxon>Betaproteobacteria</taxon>
        <taxon>Burkholderiales</taxon>
        <taxon>Burkholderiaceae</taxon>
        <taxon>Cupriavidus</taxon>
    </lineage>
</organism>
<evidence type="ECO:0000256" key="5">
    <source>
        <dbReference type="ARBA" id="ARBA00022525"/>
    </source>
</evidence>
<dbReference type="NCBIfam" id="TIGR02492">
    <property type="entry name" value="flgK_ends"/>
    <property type="match status" value="1"/>
</dbReference>
<feature type="domain" description="Flagellar hook-associated protein FlgK helical" evidence="9">
    <location>
        <begin position="93"/>
        <end position="327"/>
    </location>
</feature>
<evidence type="ECO:0000256" key="1">
    <source>
        <dbReference type="ARBA" id="ARBA00004365"/>
    </source>
</evidence>
<dbReference type="Pfam" id="PF06429">
    <property type="entry name" value="Flg_bbr_C"/>
    <property type="match status" value="1"/>
</dbReference>
<dbReference type="Pfam" id="PF22638">
    <property type="entry name" value="FlgK_D1"/>
    <property type="match status" value="1"/>
</dbReference>
<name>A0A562BG33_9BURK</name>
<evidence type="ECO:0000256" key="3">
    <source>
        <dbReference type="ARBA" id="ARBA00009677"/>
    </source>
</evidence>
<dbReference type="InterPro" id="IPR010930">
    <property type="entry name" value="Flg_bb/hook_C_dom"/>
</dbReference>
<feature type="domain" description="Flagellar hook-associated protein 1 D2-like" evidence="8">
    <location>
        <begin position="337"/>
        <end position="412"/>
    </location>
</feature>
<evidence type="ECO:0000259" key="8">
    <source>
        <dbReference type="Pfam" id="PF21158"/>
    </source>
</evidence>
<dbReference type="PANTHER" id="PTHR30033">
    <property type="entry name" value="FLAGELLAR HOOK-ASSOCIATED PROTEIN 1"/>
    <property type="match status" value="1"/>
</dbReference>
<dbReference type="GO" id="GO:0005198">
    <property type="term" value="F:structural molecule activity"/>
    <property type="evidence" value="ECO:0007669"/>
    <property type="project" value="InterPro"/>
</dbReference>
<dbReference type="OrthoDB" id="9802553at2"/>
<evidence type="ECO:0000259" key="9">
    <source>
        <dbReference type="Pfam" id="PF22638"/>
    </source>
</evidence>
<keyword evidence="11" id="KW-1185">Reference proteome</keyword>
<keyword evidence="10" id="KW-0966">Cell projection</keyword>
<dbReference type="InterPro" id="IPR053927">
    <property type="entry name" value="FlgK_helical"/>
</dbReference>
<evidence type="ECO:0000256" key="6">
    <source>
        <dbReference type="ARBA" id="ARBA00023143"/>
    </source>
</evidence>
<evidence type="ECO:0000313" key="10">
    <source>
        <dbReference type="EMBL" id="TWG84088.1"/>
    </source>
</evidence>
<reference evidence="10 11" key="1">
    <citation type="submission" date="2019-07" db="EMBL/GenBank/DDBJ databases">
        <title>Genome sequencing of lignin-degrading bacterial isolates.</title>
        <authorList>
            <person name="Gladden J."/>
        </authorList>
    </citation>
    <scope>NUCLEOTIDE SEQUENCE [LARGE SCALE GENOMIC DNA]</scope>
    <source>
        <strain evidence="10 11">J11</strain>
    </source>
</reference>
<keyword evidence="10" id="KW-0969">Cilium</keyword>
<comment type="subcellular location">
    <subcellularLocation>
        <location evidence="1">Bacterial flagellum</location>
    </subcellularLocation>
    <subcellularLocation>
        <location evidence="2">Secreted</location>
    </subcellularLocation>
</comment>